<comment type="cofactor">
    <cofactor evidence="1">
        <name>FMN</name>
        <dbReference type="ChEBI" id="CHEBI:58210"/>
    </cofactor>
</comment>
<feature type="domain" description="FMN-dependent dehydrogenase" evidence="2">
    <location>
        <begin position="9"/>
        <end position="50"/>
    </location>
</feature>
<proteinExistence type="predicted"/>
<name>A0A3E0JDL3_9BACI</name>
<dbReference type="Gene3D" id="3.20.20.70">
    <property type="entry name" value="Aldolase class I"/>
    <property type="match status" value="1"/>
</dbReference>
<dbReference type="Proteomes" id="UP000256305">
    <property type="component" value="Unassembled WGS sequence"/>
</dbReference>
<evidence type="ECO:0000259" key="2">
    <source>
        <dbReference type="Pfam" id="PF01070"/>
    </source>
</evidence>
<gene>
    <name evidence="3" type="ORF">DYE48_01110</name>
</gene>
<accession>A0A3E0JDL3</accession>
<dbReference type="Pfam" id="PF01070">
    <property type="entry name" value="FMN_dh"/>
    <property type="match status" value="1"/>
</dbReference>
<reference evidence="3 4" key="1">
    <citation type="submission" date="2018-08" db="EMBL/GenBank/DDBJ databases">
        <title>Genome sequence of Halobacillus trueperi KCTC 3686.</title>
        <authorList>
            <person name="Cho K.H."/>
            <person name="Kwak M.-J."/>
            <person name="Kim B.-Y."/>
            <person name="Chun J."/>
        </authorList>
    </citation>
    <scope>NUCLEOTIDE SEQUENCE [LARGE SCALE GENOMIC DNA]</scope>
    <source>
        <strain evidence="3 4">KCTC 3686</strain>
    </source>
</reference>
<dbReference type="AlphaFoldDB" id="A0A3E0JDL3"/>
<comment type="caution">
    <text evidence="3">The sequence shown here is derived from an EMBL/GenBank/DDBJ whole genome shotgun (WGS) entry which is preliminary data.</text>
</comment>
<evidence type="ECO:0000313" key="4">
    <source>
        <dbReference type="Proteomes" id="UP000256305"/>
    </source>
</evidence>
<evidence type="ECO:0000256" key="1">
    <source>
        <dbReference type="ARBA" id="ARBA00001917"/>
    </source>
</evidence>
<dbReference type="EMBL" id="QUAE01000001">
    <property type="protein sequence ID" value="REJ11028.1"/>
    <property type="molecule type" value="Genomic_DNA"/>
</dbReference>
<dbReference type="SUPFAM" id="SSF51395">
    <property type="entry name" value="FMN-linked oxidoreductases"/>
    <property type="match status" value="1"/>
</dbReference>
<protein>
    <recommendedName>
        <fullName evidence="2">FMN-dependent dehydrogenase domain-containing protein</fullName>
    </recommendedName>
</protein>
<dbReference type="RefSeq" id="WP_115822019.1">
    <property type="nucleotide sequence ID" value="NZ_QUAE01000001.1"/>
</dbReference>
<dbReference type="GO" id="GO:0016491">
    <property type="term" value="F:oxidoreductase activity"/>
    <property type="evidence" value="ECO:0007669"/>
    <property type="project" value="InterPro"/>
</dbReference>
<evidence type="ECO:0000313" key="3">
    <source>
        <dbReference type="EMBL" id="REJ11028.1"/>
    </source>
</evidence>
<sequence>MKIIKKSRYSLAVAGEQGVHEAFINLLADTEITMALSGCPTIVELNRSILIEFKG</sequence>
<dbReference type="InterPro" id="IPR000262">
    <property type="entry name" value="FMN-dep_DH"/>
</dbReference>
<keyword evidence="4" id="KW-1185">Reference proteome</keyword>
<dbReference type="InterPro" id="IPR013785">
    <property type="entry name" value="Aldolase_TIM"/>
</dbReference>
<organism evidence="3 4">
    <name type="scientific">Halobacillus trueperi</name>
    <dbReference type="NCBI Taxonomy" id="156205"/>
    <lineage>
        <taxon>Bacteria</taxon>
        <taxon>Bacillati</taxon>
        <taxon>Bacillota</taxon>
        <taxon>Bacilli</taxon>
        <taxon>Bacillales</taxon>
        <taxon>Bacillaceae</taxon>
        <taxon>Halobacillus</taxon>
    </lineage>
</organism>